<gene>
    <name evidence="2" type="ORF">A2U01_0007336</name>
</gene>
<evidence type="ECO:0000313" key="3">
    <source>
        <dbReference type="Proteomes" id="UP000265520"/>
    </source>
</evidence>
<dbReference type="PANTHER" id="PTHR45648">
    <property type="entry name" value="GDSL LIPASE/ACYLHYDROLASE FAMILY PROTEIN (AFU_ORTHOLOGUE AFUA_4G14700)"/>
    <property type="match status" value="1"/>
</dbReference>
<keyword evidence="3" id="KW-1185">Reference proteome</keyword>
<dbReference type="AlphaFoldDB" id="A0A392MHF8"/>
<keyword evidence="1" id="KW-0378">Hydrolase</keyword>
<evidence type="ECO:0000256" key="1">
    <source>
        <dbReference type="ARBA" id="ARBA00022801"/>
    </source>
</evidence>
<dbReference type="InterPro" id="IPR036514">
    <property type="entry name" value="SGNH_hydro_sf"/>
</dbReference>
<dbReference type="InterPro" id="IPR051058">
    <property type="entry name" value="GDSL_Est/Lipase"/>
</dbReference>
<reference evidence="2 3" key="1">
    <citation type="journal article" date="2018" name="Front. Plant Sci.">
        <title>Red Clover (Trifolium pratense) and Zigzag Clover (T. medium) - A Picture of Genomic Similarities and Differences.</title>
        <authorList>
            <person name="Dluhosova J."/>
            <person name="Istvanek J."/>
            <person name="Nedelnik J."/>
            <person name="Repkova J."/>
        </authorList>
    </citation>
    <scope>NUCLEOTIDE SEQUENCE [LARGE SCALE GENOMIC DNA]</scope>
    <source>
        <strain evidence="3">cv. 10/8</strain>
        <tissue evidence="2">Leaf</tissue>
    </source>
</reference>
<sequence>MMIKRPPMCECVDLLTAANPGARKFGILSIPPIGCYPAVTSTNEGNCVKPLNDFSVAFYKATQTLLQKLSLELEGFEYSIGNTYAMFTTMLKDPLVFGKQ</sequence>
<organism evidence="2 3">
    <name type="scientific">Trifolium medium</name>
    <dbReference type="NCBI Taxonomy" id="97028"/>
    <lineage>
        <taxon>Eukaryota</taxon>
        <taxon>Viridiplantae</taxon>
        <taxon>Streptophyta</taxon>
        <taxon>Embryophyta</taxon>
        <taxon>Tracheophyta</taxon>
        <taxon>Spermatophyta</taxon>
        <taxon>Magnoliopsida</taxon>
        <taxon>eudicotyledons</taxon>
        <taxon>Gunneridae</taxon>
        <taxon>Pentapetalae</taxon>
        <taxon>rosids</taxon>
        <taxon>fabids</taxon>
        <taxon>Fabales</taxon>
        <taxon>Fabaceae</taxon>
        <taxon>Papilionoideae</taxon>
        <taxon>50 kb inversion clade</taxon>
        <taxon>NPAAA clade</taxon>
        <taxon>Hologalegina</taxon>
        <taxon>IRL clade</taxon>
        <taxon>Trifolieae</taxon>
        <taxon>Trifolium</taxon>
    </lineage>
</organism>
<dbReference type="Gene3D" id="3.40.50.1110">
    <property type="entry name" value="SGNH hydrolase"/>
    <property type="match status" value="1"/>
</dbReference>
<dbReference type="EMBL" id="LXQA010010379">
    <property type="protein sequence ID" value="MCH86479.1"/>
    <property type="molecule type" value="Genomic_DNA"/>
</dbReference>
<comment type="caution">
    <text evidence="2">The sequence shown here is derived from an EMBL/GenBank/DDBJ whole genome shotgun (WGS) entry which is preliminary data.</text>
</comment>
<protein>
    <submittedName>
        <fullName evidence="2">GDSL esterase/lipase</fullName>
    </submittedName>
</protein>
<evidence type="ECO:0000313" key="2">
    <source>
        <dbReference type="EMBL" id="MCH86479.1"/>
    </source>
</evidence>
<dbReference type="GO" id="GO:0016787">
    <property type="term" value="F:hydrolase activity"/>
    <property type="evidence" value="ECO:0007669"/>
    <property type="project" value="UniProtKB-KW"/>
</dbReference>
<dbReference type="Proteomes" id="UP000265520">
    <property type="component" value="Unassembled WGS sequence"/>
</dbReference>
<dbReference type="PANTHER" id="PTHR45648:SF137">
    <property type="entry name" value="GDSL-LIKE LIPASE_ACYLHYDROLASE"/>
    <property type="match status" value="1"/>
</dbReference>
<accession>A0A392MHF8</accession>
<name>A0A392MHF8_9FABA</name>
<proteinExistence type="predicted"/>